<comment type="caution">
    <text evidence="1">The sequence shown here is derived from an EMBL/GenBank/DDBJ whole genome shotgun (WGS) entry which is preliminary data.</text>
</comment>
<dbReference type="InterPro" id="IPR011008">
    <property type="entry name" value="Dimeric_a/b-barrel"/>
</dbReference>
<sequence>MKVFLYAEYQVAIPFGQIDWRPINVDMKQFPGLQSKTWLSGVNNQTVGGFYEFDSVENAQNYIDGLLLPFAKKVNGNLSVKLFDGEITREANIGMNSPYYSTV</sequence>
<dbReference type="Gene3D" id="3.30.70.100">
    <property type="match status" value="1"/>
</dbReference>
<organism evidence="1 2">
    <name type="scientific">Methylomonas subterranea</name>
    <dbReference type="NCBI Taxonomy" id="2952225"/>
    <lineage>
        <taxon>Bacteria</taxon>
        <taxon>Pseudomonadati</taxon>
        <taxon>Pseudomonadota</taxon>
        <taxon>Gammaproteobacteria</taxon>
        <taxon>Methylococcales</taxon>
        <taxon>Methylococcaceae</taxon>
        <taxon>Methylomonas</taxon>
    </lineage>
</organism>
<protein>
    <submittedName>
        <fullName evidence="1">YdhR family protein</fullName>
    </submittedName>
</protein>
<evidence type="ECO:0000313" key="2">
    <source>
        <dbReference type="Proteomes" id="UP001524499"/>
    </source>
</evidence>
<dbReference type="Proteomes" id="UP001524499">
    <property type="component" value="Unassembled WGS sequence"/>
</dbReference>
<reference evidence="1 2" key="1">
    <citation type="submission" date="2022-07" db="EMBL/GenBank/DDBJ databases">
        <title>Methylomonas rivi sp. nov., Methylomonas rosea sp. nov., Methylomonas aureus sp. nov. and Methylomonas subterranea sp. nov., four novel methanotrophs isolated from a freshwater creek and the deep terrestrial subsurface.</title>
        <authorList>
            <person name="Abin C."/>
            <person name="Sankaranarayanan K."/>
            <person name="Garner C."/>
            <person name="Sindelar R."/>
            <person name="Kotary K."/>
            <person name="Garner R."/>
            <person name="Barclay S."/>
            <person name="Lawson P."/>
            <person name="Krumholz L."/>
        </authorList>
    </citation>
    <scope>NUCLEOTIDE SEQUENCE [LARGE SCALE GENOMIC DNA]</scope>
    <source>
        <strain evidence="1 2">SURF-2</strain>
    </source>
</reference>
<dbReference type="SUPFAM" id="SSF54909">
    <property type="entry name" value="Dimeric alpha+beta barrel"/>
    <property type="match status" value="1"/>
</dbReference>
<keyword evidence="2" id="KW-1185">Reference proteome</keyword>
<accession>A0ABT1TEB1</accession>
<evidence type="ECO:0000313" key="1">
    <source>
        <dbReference type="EMBL" id="MCQ8103608.1"/>
    </source>
</evidence>
<dbReference type="RefSeq" id="WP_256601318.1">
    <property type="nucleotide sequence ID" value="NZ_JANIBJ010000008.1"/>
</dbReference>
<gene>
    <name evidence="1" type="ORF">NP590_05790</name>
</gene>
<dbReference type="EMBL" id="JANIBJ010000008">
    <property type="protein sequence ID" value="MCQ8103608.1"/>
    <property type="molecule type" value="Genomic_DNA"/>
</dbReference>
<name>A0ABT1TEB1_9GAMM</name>
<dbReference type="InterPro" id="IPR014910">
    <property type="entry name" value="YdhR"/>
</dbReference>
<proteinExistence type="predicted"/>
<dbReference type="Pfam" id="PF08803">
    <property type="entry name" value="ydhR"/>
    <property type="match status" value="1"/>
</dbReference>